<evidence type="ECO:0000313" key="4">
    <source>
        <dbReference type="EMBL" id="OQV15285.1"/>
    </source>
</evidence>
<dbReference type="InterPro" id="IPR036291">
    <property type="entry name" value="NAD(P)-bd_dom_sf"/>
</dbReference>
<dbReference type="PRINTS" id="PR00081">
    <property type="entry name" value="GDHRDH"/>
</dbReference>
<dbReference type="FunFam" id="3.40.50.720:FF:000047">
    <property type="entry name" value="NADP-dependent L-serine/L-allo-threonine dehydrogenase"/>
    <property type="match status" value="1"/>
</dbReference>
<dbReference type="PANTHER" id="PTHR43115">
    <property type="entry name" value="DEHYDROGENASE/REDUCTASE SDR FAMILY MEMBER 11"/>
    <property type="match status" value="1"/>
</dbReference>
<evidence type="ECO:0000256" key="2">
    <source>
        <dbReference type="ARBA" id="ARBA00023002"/>
    </source>
</evidence>
<dbReference type="AlphaFoldDB" id="A0A1W0WJ99"/>
<protein>
    <submittedName>
        <fullName evidence="4">Dehydrogenase/reductase SDR family member 11</fullName>
    </submittedName>
</protein>
<organism evidence="4 5">
    <name type="scientific">Hypsibius exemplaris</name>
    <name type="common">Freshwater tardigrade</name>
    <dbReference type="NCBI Taxonomy" id="2072580"/>
    <lineage>
        <taxon>Eukaryota</taxon>
        <taxon>Metazoa</taxon>
        <taxon>Ecdysozoa</taxon>
        <taxon>Tardigrada</taxon>
        <taxon>Eutardigrada</taxon>
        <taxon>Parachela</taxon>
        <taxon>Hypsibioidea</taxon>
        <taxon>Hypsibiidae</taxon>
        <taxon>Hypsibius</taxon>
    </lineage>
</organism>
<sequence>MASLNGRIVLVTGASAGIGLATAETLANHGMKVIACARNIHAIEDLNKSLNPDSQIHIIRCDLSKEEEVLVLFKGIADKFGGLDVLVNNAGMGGSGTGLLTGQYHAWQDMLNLNILGLTLCTREAVKLIESSGSKNGHIINLNSVAGHRVPVSPMRQFYSGTKHMVTALTKNLRTTLQPKNIRVTSLSPGLVETEFAQRSYGKEDPEGAAKMYTQIKALDAKDIADAIVYVLSAPAHVNVDELTVTPLQQRY</sequence>
<comment type="caution">
    <text evidence="4">The sequence shown here is derived from an EMBL/GenBank/DDBJ whole genome shotgun (WGS) entry which is preliminary data.</text>
</comment>
<dbReference type="Gene3D" id="3.40.50.720">
    <property type="entry name" value="NAD(P)-binding Rossmann-like Domain"/>
    <property type="match status" value="1"/>
</dbReference>
<proteinExistence type="inferred from homology"/>
<dbReference type="Proteomes" id="UP000192578">
    <property type="component" value="Unassembled WGS sequence"/>
</dbReference>
<dbReference type="EMBL" id="MTYJ01000091">
    <property type="protein sequence ID" value="OQV15285.1"/>
    <property type="molecule type" value="Genomic_DNA"/>
</dbReference>
<keyword evidence="2" id="KW-0560">Oxidoreductase</keyword>
<dbReference type="InterPro" id="IPR002347">
    <property type="entry name" value="SDR_fam"/>
</dbReference>
<reference evidence="5" key="1">
    <citation type="submission" date="2017-01" db="EMBL/GenBank/DDBJ databases">
        <title>Comparative genomics of anhydrobiosis in the tardigrade Hypsibius dujardini.</title>
        <authorList>
            <person name="Yoshida Y."/>
            <person name="Koutsovoulos G."/>
            <person name="Laetsch D."/>
            <person name="Stevens L."/>
            <person name="Kumar S."/>
            <person name="Horikawa D."/>
            <person name="Ishino K."/>
            <person name="Komine S."/>
            <person name="Tomita M."/>
            <person name="Blaxter M."/>
            <person name="Arakawa K."/>
        </authorList>
    </citation>
    <scope>NUCLEOTIDE SEQUENCE [LARGE SCALE GENOMIC DNA]</scope>
    <source>
        <strain evidence="5">Z151</strain>
    </source>
</reference>
<evidence type="ECO:0000256" key="3">
    <source>
        <dbReference type="RuleBase" id="RU000363"/>
    </source>
</evidence>
<name>A0A1W0WJ99_HYPEX</name>
<dbReference type="SUPFAM" id="SSF51735">
    <property type="entry name" value="NAD(P)-binding Rossmann-fold domains"/>
    <property type="match status" value="1"/>
</dbReference>
<dbReference type="PANTHER" id="PTHR43115:SF4">
    <property type="entry name" value="DEHYDROGENASE_REDUCTASE SDR FAMILY MEMBER 11"/>
    <property type="match status" value="1"/>
</dbReference>
<dbReference type="Pfam" id="PF00106">
    <property type="entry name" value="adh_short"/>
    <property type="match status" value="1"/>
</dbReference>
<dbReference type="PRINTS" id="PR00080">
    <property type="entry name" value="SDRFAMILY"/>
</dbReference>
<gene>
    <name evidence="4" type="ORF">BV898_10516</name>
</gene>
<dbReference type="GO" id="GO:0016616">
    <property type="term" value="F:oxidoreductase activity, acting on the CH-OH group of donors, NAD or NADP as acceptor"/>
    <property type="evidence" value="ECO:0007669"/>
    <property type="project" value="UniProtKB-ARBA"/>
</dbReference>
<evidence type="ECO:0000313" key="5">
    <source>
        <dbReference type="Proteomes" id="UP000192578"/>
    </source>
</evidence>
<dbReference type="OrthoDB" id="1933717at2759"/>
<comment type="similarity">
    <text evidence="1 3">Belongs to the short-chain dehydrogenases/reductases (SDR) family.</text>
</comment>
<evidence type="ECO:0000256" key="1">
    <source>
        <dbReference type="ARBA" id="ARBA00006484"/>
    </source>
</evidence>
<keyword evidence="5" id="KW-1185">Reference proteome</keyword>
<accession>A0A1W0WJ99</accession>